<dbReference type="SUPFAM" id="SSF116734">
    <property type="entry name" value="DNA methylase specificity domain"/>
    <property type="match status" value="2"/>
</dbReference>
<evidence type="ECO:0000313" key="6">
    <source>
        <dbReference type="Proteomes" id="UP000009223"/>
    </source>
</evidence>
<evidence type="ECO:0000313" key="5">
    <source>
        <dbReference type="EMBL" id="AEF84230.1"/>
    </source>
</evidence>
<keyword evidence="6" id="KW-1185">Reference proteome</keyword>
<dbReference type="CDD" id="cd17243">
    <property type="entry name" value="RMtype1_S_AchA6I-TRD2-CR2_like"/>
    <property type="match status" value="1"/>
</dbReference>
<dbReference type="AlphaFoldDB" id="F5YQJ9"/>
<proteinExistence type="inferred from homology"/>
<name>F5YQJ9_TREPZ</name>
<dbReference type="InterPro" id="IPR052021">
    <property type="entry name" value="Type-I_RS_S_subunit"/>
</dbReference>
<dbReference type="InterPro" id="IPR000055">
    <property type="entry name" value="Restrct_endonuc_typeI_TRD"/>
</dbReference>
<evidence type="ECO:0000256" key="3">
    <source>
        <dbReference type="ARBA" id="ARBA00023125"/>
    </source>
</evidence>
<dbReference type="Gene3D" id="1.10.287.1120">
    <property type="entry name" value="Bipartite methylase S protein"/>
    <property type="match status" value="1"/>
</dbReference>
<reference evidence="5 6" key="2">
    <citation type="journal article" date="2011" name="ISME J.">
        <title>RNA-seq reveals cooperative metabolic interactions between two termite-gut spirochete species in co-culture.</title>
        <authorList>
            <person name="Rosenthal A.Z."/>
            <person name="Matson E.G."/>
            <person name="Eldar A."/>
            <person name="Leadbetter J.R."/>
        </authorList>
    </citation>
    <scope>NUCLEOTIDE SEQUENCE [LARGE SCALE GENOMIC DNA]</scope>
    <source>
        <strain evidence="6">ATCC BAA-887 / DSM 12427 / ZAS-2</strain>
    </source>
</reference>
<dbReference type="KEGG" id="tpi:TREPR_2736"/>
<keyword evidence="3" id="KW-0238">DNA-binding</keyword>
<evidence type="ECO:0000256" key="2">
    <source>
        <dbReference type="ARBA" id="ARBA00022747"/>
    </source>
</evidence>
<dbReference type="STRING" id="545694.TREPR_2736"/>
<dbReference type="HOGENOM" id="CLU_021095_2_3_12"/>
<organism evidence="5 6">
    <name type="scientific">Treponema primitia (strain ATCC BAA-887 / DSM 12427 / ZAS-2)</name>
    <dbReference type="NCBI Taxonomy" id="545694"/>
    <lineage>
        <taxon>Bacteria</taxon>
        <taxon>Pseudomonadati</taxon>
        <taxon>Spirochaetota</taxon>
        <taxon>Spirochaetia</taxon>
        <taxon>Spirochaetales</taxon>
        <taxon>Treponemataceae</taxon>
        <taxon>Treponema</taxon>
    </lineage>
</organism>
<dbReference type="GO" id="GO:0009307">
    <property type="term" value="P:DNA restriction-modification system"/>
    <property type="evidence" value="ECO:0007669"/>
    <property type="project" value="UniProtKB-KW"/>
</dbReference>
<dbReference type="REBASE" id="36220">
    <property type="entry name" value="S.TprZAS2ORF2734P"/>
</dbReference>
<dbReference type="EMBL" id="CP001843">
    <property type="protein sequence ID" value="AEF84230.1"/>
    <property type="molecule type" value="Genomic_DNA"/>
</dbReference>
<evidence type="ECO:0000256" key="1">
    <source>
        <dbReference type="ARBA" id="ARBA00010923"/>
    </source>
</evidence>
<sequence>MSKWEVKRVSEIVDIINGGTPKTEVSDYWNGGIYWLSVNDFSGDSRWVYKSEKTITDKGLENSATNLLEKGDIIISARGTVGEIAQIGLPMAFNQSNYGLRAKSNYSNDYIYYSLKHQLKYFKQIANGAVFDTIIRATFDHMKISVPPLPTQHRIAEILSAYDDLIENNSRCIILLEKATQELYKEWFVRFRFPGYKKTRFEDGIPKGWEVKRLGEVVNITSSKRIYLSDYVDKGIPFYRSKEVIQSANGESLTEPLYILEDKYNELKNKFGVPSKNDILITSVGTIGISWLVDDRVFYFKDGNLTWLQSGKTPQSALYIFLWLNSDIGKNALFSSTIGTSQSALTIENLNKIKLIMPEVHILDVFYEKAGALISQKRILQTQSQNLDRQRDLLLPRLLSGKLEV</sequence>
<dbReference type="eggNOG" id="COG0732">
    <property type="taxonomic scope" value="Bacteria"/>
</dbReference>
<protein>
    <submittedName>
        <fullName evidence="5">Restriction modification system DNA specificity domain protein</fullName>
    </submittedName>
</protein>
<dbReference type="RefSeq" id="WP_015707492.1">
    <property type="nucleotide sequence ID" value="NC_015578.1"/>
</dbReference>
<reference evidence="6" key="1">
    <citation type="submission" date="2009-12" db="EMBL/GenBank/DDBJ databases">
        <title>Complete sequence of Treponema primitia strain ZAS-2.</title>
        <authorList>
            <person name="Tetu S.G."/>
            <person name="Matson E."/>
            <person name="Ren Q."/>
            <person name="Seshadri R."/>
            <person name="Elbourne L."/>
            <person name="Hassan K.A."/>
            <person name="Durkin A."/>
            <person name="Radune D."/>
            <person name="Mohamoud Y."/>
            <person name="Shay R."/>
            <person name="Jin S."/>
            <person name="Zhang X."/>
            <person name="Lucey K."/>
            <person name="Ballor N.R."/>
            <person name="Ottesen E."/>
            <person name="Rosenthal R."/>
            <person name="Allen A."/>
            <person name="Leadbetter J.R."/>
            <person name="Paulsen I.T."/>
        </authorList>
    </citation>
    <scope>NUCLEOTIDE SEQUENCE [LARGE SCALE GENOMIC DNA]</scope>
    <source>
        <strain evidence="6">ATCC BAA-887 / DSM 12427 / ZAS-2</strain>
    </source>
</reference>
<feature type="domain" description="Type I restriction modification DNA specificity" evidence="4">
    <location>
        <begin position="1"/>
        <end position="173"/>
    </location>
</feature>
<accession>F5YQJ9</accession>
<dbReference type="Proteomes" id="UP000009223">
    <property type="component" value="Chromosome"/>
</dbReference>
<evidence type="ECO:0000259" key="4">
    <source>
        <dbReference type="Pfam" id="PF01420"/>
    </source>
</evidence>
<dbReference type="Pfam" id="PF01420">
    <property type="entry name" value="Methylase_S"/>
    <property type="match status" value="2"/>
</dbReference>
<dbReference type="PANTHER" id="PTHR30408">
    <property type="entry name" value="TYPE-1 RESTRICTION ENZYME ECOKI SPECIFICITY PROTEIN"/>
    <property type="match status" value="1"/>
</dbReference>
<keyword evidence="2" id="KW-0680">Restriction system</keyword>
<dbReference type="GO" id="GO:0003677">
    <property type="term" value="F:DNA binding"/>
    <property type="evidence" value="ECO:0007669"/>
    <property type="project" value="UniProtKB-KW"/>
</dbReference>
<dbReference type="InterPro" id="IPR044946">
    <property type="entry name" value="Restrct_endonuc_typeI_TRD_sf"/>
</dbReference>
<dbReference type="Gene3D" id="3.90.220.20">
    <property type="entry name" value="DNA methylase specificity domains"/>
    <property type="match status" value="2"/>
</dbReference>
<dbReference type="PANTHER" id="PTHR30408:SF12">
    <property type="entry name" value="TYPE I RESTRICTION ENZYME MJAVIII SPECIFICITY SUBUNIT"/>
    <property type="match status" value="1"/>
</dbReference>
<dbReference type="OrthoDB" id="360277at2"/>
<comment type="similarity">
    <text evidence="1">Belongs to the type-I restriction system S methylase family.</text>
</comment>
<feature type="domain" description="Type I restriction modification DNA specificity" evidence="4">
    <location>
        <begin position="206"/>
        <end position="384"/>
    </location>
</feature>
<gene>
    <name evidence="5" type="ordered locus">TREPR_2736</name>
</gene>